<dbReference type="InterPro" id="IPR021354">
    <property type="entry name" value="DUF2975"/>
</dbReference>
<proteinExistence type="predicted"/>
<evidence type="ECO:0008006" key="5">
    <source>
        <dbReference type="Google" id="ProtNLM"/>
    </source>
</evidence>
<feature type="transmembrane region" description="Helical" evidence="2">
    <location>
        <begin position="34"/>
        <end position="56"/>
    </location>
</feature>
<keyword evidence="2" id="KW-0812">Transmembrane</keyword>
<dbReference type="RefSeq" id="WP_098482119.1">
    <property type="nucleotide sequence ID" value="NZ_PDJI01000003.1"/>
</dbReference>
<dbReference type="Pfam" id="PF11188">
    <property type="entry name" value="DUF2975"/>
    <property type="match status" value="1"/>
</dbReference>
<evidence type="ECO:0000313" key="3">
    <source>
        <dbReference type="EMBL" id="PFG44900.1"/>
    </source>
</evidence>
<keyword evidence="2" id="KW-1133">Transmembrane helix</keyword>
<dbReference type="AlphaFoldDB" id="A0A2A9F313"/>
<evidence type="ECO:0000256" key="1">
    <source>
        <dbReference type="SAM" id="MobiDB-lite"/>
    </source>
</evidence>
<feature type="transmembrane region" description="Helical" evidence="2">
    <location>
        <begin position="139"/>
        <end position="161"/>
    </location>
</feature>
<evidence type="ECO:0000313" key="4">
    <source>
        <dbReference type="Proteomes" id="UP000222106"/>
    </source>
</evidence>
<keyword evidence="4" id="KW-1185">Reference proteome</keyword>
<dbReference type="OrthoDB" id="5149108at2"/>
<keyword evidence="2" id="KW-0472">Membrane</keyword>
<feature type="transmembrane region" description="Helical" evidence="2">
    <location>
        <begin position="181"/>
        <end position="201"/>
    </location>
</feature>
<name>A0A2A9F313_9MICO</name>
<feature type="transmembrane region" description="Helical" evidence="2">
    <location>
        <begin position="221"/>
        <end position="240"/>
    </location>
</feature>
<gene>
    <name evidence="3" type="ORF">ATJ97_0174</name>
</gene>
<feature type="region of interest" description="Disordered" evidence="1">
    <location>
        <begin position="1"/>
        <end position="20"/>
    </location>
</feature>
<protein>
    <recommendedName>
        <fullName evidence="5">DUF2975 family protein</fullName>
    </recommendedName>
</protein>
<organism evidence="3 4">
    <name type="scientific">Georgenia soli</name>
    <dbReference type="NCBI Taxonomy" id="638953"/>
    <lineage>
        <taxon>Bacteria</taxon>
        <taxon>Bacillati</taxon>
        <taxon>Actinomycetota</taxon>
        <taxon>Actinomycetes</taxon>
        <taxon>Micrococcales</taxon>
        <taxon>Bogoriellaceae</taxon>
        <taxon>Georgenia</taxon>
    </lineage>
</organism>
<evidence type="ECO:0000256" key="2">
    <source>
        <dbReference type="SAM" id="Phobius"/>
    </source>
</evidence>
<reference evidence="3 4" key="1">
    <citation type="submission" date="2017-10" db="EMBL/GenBank/DDBJ databases">
        <title>Sequencing the genomes of 1000 actinobacteria strains.</title>
        <authorList>
            <person name="Klenk H.-P."/>
        </authorList>
    </citation>
    <scope>NUCLEOTIDE SEQUENCE [LARGE SCALE GENOMIC DNA]</scope>
    <source>
        <strain evidence="3 4">DSM 21838</strain>
    </source>
</reference>
<comment type="caution">
    <text evidence="3">The sequence shown here is derived from an EMBL/GenBank/DDBJ whole genome shotgun (WGS) entry which is preliminary data.</text>
</comment>
<sequence>MVASEPTPRRPSRPTFTAPARAWKSARSAGAARAGAVVLEAALWASLAVVLLTRILRPILGPAMLGLGQGPYWGLGASVPARLSDATWRTAVEQMGGTVPPALVHGLSGGPAGRGEHVEATLPTGVEISVWEPMTFRQLVGVAGAELLGGLVLAAAFLLVIAMVRDLRRGALFTNRNLRRVYSVAAVAGIGGMLAEIAGAWGRIGVLQSPPLAGAVDVTWTISFVPLLIGLGIAVGAEILRLGTQLQHEVEGLV</sequence>
<accession>A0A2A9F313</accession>
<dbReference type="Proteomes" id="UP000222106">
    <property type="component" value="Unassembled WGS sequence"/>
</dbReference>
<dbReference type="EMBL" id="PDJI01000003">
    <property type="protein sequence ID" value="PFG44900.1"/>
    <property type="molecule type" value="Genomic_DNA"/>
</dbReference>